<dbReference type="Pfam" id="PF00271">
    <property type="entry name" value="Helicase_C"/>
    <property type="match status" value="1"/>
</dbReference>
<reference evidence="11 14" key="2">
    <citation type="journal article" date="2020" name="Appl. Microbiol. Biotechnol.">
        <title>Targeted gene deletion in Brettanomyces bruxellensis with an expression-free CRISPR-Cas9 system.</title>
        <authorList>
            <person name="Varela C."/>
            <person name="Bartel C."/>
            <person name="Onetto C."/>
            <person name="Borneman A."/>
        </authorList>
    </citation>
    <scope>NUCLEOTIDE SEQUENCE [LARGE SCALE GENOMIC DNA]</scope>
    <source>
        <strain evidence="11 14">AWRI1613</strain>
    </source>
</reference>
<gene>
    <name evidence="12" type="primary">DBP6</name>
    <name evidence="12" type="ORF">DEBR0S1_01420G</name>
    <name evidence="11" type="ORF">HII12_001959</name>
</gene>
<evidence type="ECO:0000313" key="11">
    <source>
        <dbReference type="EMBL" id="KAF6013244.1"/>
    </source>
</evidence>
<accession>A0A7D9GWR2</accession>
<feature type="compositionally biased region" description="Basic and acidic residues" evidence="8">
    <location>
        <begin position="52"/>
        <end position="86"/>
    </location>
</feature>
<keyword evidence="4 6" id="KW-0067">ATP-binding</keyword>
<proteinExistence type="inferred from homology"/>
<feature type="compositionally biased region" description="Basic residues" evidence="8">
    <location>
        <begin position="40"/>
        <end position="51"/>
    </location>
</feature>
<evidence type="ECO:0000259" key="9">
    <source>
        <dbReference type="PROSITE" id="PS51192"/>
    </source>
</evidence>
<dbReference type="EMBL" id="CABFWN010000001">
    <property type="protein sequence ID" value="VUG15846.1"/>
    <property type="molecule type" value="Genomic_DNA"/>
</dbReference>
<keyword evidence="3 6" id="KW-0347">Helicase</keyword>
<evidence type="ECO:0000256" key="6">
    <source>
        <dbReference type="RuleBase" id="RU000492"/>
    </source>
</evidence>
<dbReference type="InterPro" id="IPR001650">
    <property type="entry name" value="Helicase_C-like"/>
</dbReference>
<dbReference type="EC" id="3.6.4.13" evidence="7"/>
<dbReference type="SMART" id="SM00487">
    <property type="entry name" value="DEXDc"/>
    <property type="match status" value="1"/>
</dbReference>
<organism evidence="12 13">
    <name type="scientific">Dekkera bruxellensis</name>
    <name type="common">Brettanomyces custersii</name>
    <dbReference type="NCBI Taxonomy" id="5007"/>
    <lineage>
        <taxon>Eukaryota</taxon>
        <taxon>Fungi</taxon>
        <taxon>Dikarya</taxon>
        <taxon>Ascomycota</taxon>
        <taxon>Saccharomycotina</taxon>
        <taxon>Pichiomycetes</taxon>
        <taxon>Pichiales</taxon>
        <taxon>Pichiaceae</taxon>
        <taxon>Brettanomyces</taxon>
    </lineage>
</organism>
<evidence type="ECO:0000256" key="8">
    <source>
        <dbReference type="SAM" id="MobiDB-lite"/>
    </source>
</evidence>
<dbReference type="GO" id="GO:0003724">
    <property type="term" value="F:RNA helicase activity"/>
    <property type="evidence" value="ECO:0007669"/>
    <property type="project" value="UniProtKB-EC"/>
</dbReference>
<feature type="region of interest" description="Disordered" evidence="8">
    <location>
        <begin position="1"/>
        <end position="93"/>
    </location>
</feature>
<comment type="catalytic activity">
    <reaction evidence="7">
        <text>ATP + H2O = ADP + phosphate + H(+)</text>
        <dbReference type="Rhea" id="RHEA:13065"/>
        <dbReference type="ChEBI" id="CHEBI:15377"/>
        <dbReference type="ChEBI" id="CHEBI:15378"/>
        <dbReference type="ChEBI" id="CHEBI:30616"/>
        <dbReference type="ChEBI" id="CHEBI:43474"/>
        <dbReference type="ChEBI" id="CHEBI:456216"/>
        <dbReference type="EC" id="3.6.4.13"/>
    </reaction>
</comment>
<dbReference type="PROSITE" id="PS51192">
    <property type="entry name" value="HELICASE_ATP_BIND_1"/>
    <property type="match status" value="1"/>
</dbReference>
<dbReference type="Proteomes" id="UP000568158">
    <property type="component" value="Unassembled WGS sequence"/>
</dbReference>
<dbReference type="PROSITE" id="PS00039">
    <property type="entry name" value="DEAD_ATP_HELICASE"/>
    <property type="match status" value="1"/>
</dbReference>
<dbReference type="GO" id="GO:0016787">
    <property type="term" value="F:hydrolase activity"/>
    <property type="evidence" value="ECO:0007669"/>
    <property type="project" value="UniProtKB-KW"/>
</dbReference>
<comment type="domain">
    <text evidence="7">The Q motif is unique to and characteristic of the DEAD box family of RNA helicases and controls ATP binding and hydrolysis.</text>
</comment>
<dbReference type="InterPro" id="IPR011545">
    <property type="entry name" value="DEAD/DEAH_box_helicase_dom"/>
</dbReference>
<dbReference type="SUPFAM" id="SSF52540">
    <property type="entry name" value="P-loop containing nucleoside triphosphate hydrolases"/>
    <property type="match status" value="1"/>
</dbReference>
<evidence type="ECO:0000256" key="5">
    <source>
        <dbReference type="ARBA" id="ARBA00022884"/>
    </source>
</evidence>
<keyword evidence="2 6" id="KW-0378">Hydrolase</keyword>
<dbReference type="Gene3D" id="3.40.50.300">
    <property type="entry name" value="P-loop containing nucleotide triphosphate hydrolases"/>
    <property type="match status" value="2"/>
</dbReference>
<evidence type="ECO:0000256" key="3">
    <source>
        <dbReference type="ARBA" id="ARBA00022806"/>
    </source>
</evidence>
<evidence type="ECO:0000313" key="14">
    <source>
        <dbReference type="Proteomes" id="UP000568158"/>
    </source>
</evidence>
<evidence type="ECO:0000256" key="1">
    <source>
        <dbReference type="ARBA" id="ARBA00022741"/>
    </source>
</evidence>
<dbReference type="GO" id="GO:0003723">
    <property type="term" value="F:RNA binding"/>
    <property type="evidence" value="ECO:0007669"/>
    <property type="project" value="UniProtKB-UniRule"/>
</dbReference>
<comment type="function">
    <text evidence="7">RNA helicase.</text>
</comment>
<reference evidence="12 13" key="1">
    <citation type="submission" date="2019-07" db="EMBL/GenBank/DDBJ databases">
        <authorList>
            <person name="Friedrich A."/>
            <person name="Schacherer J."/>
        </authorList>
    </citation>
    <scope>NUCLEOTIDE SEQUENCE [LARGE SCALE GENOMIC DNA]</scope>
</reference>
<dbReference type="AlphaFoldDB" id="A0A7D9GWR2"/>
<evidence type="ECO:0000259" key="10">
    <source>
        <dbReference type="PROSITE" id="PS51194"/>
    </source>
</evidence>
<keyword evidence="5 7" id="KW-0694">RNA-binding</keyword>
<feature type="domain" description="Helicase ATP-binding" evidence="9">
    <location>
        <begin position="238"/>
        <end position="427"/>
    </location>
</feature>
<dbReference type="Proteomes" id="UP000478008">
    <property type="component" value="Unassembled WGS sequence"/>
</dbReference>
<dbReference type="CDD" id="cd18787">
    <property type="entry name" value="SF2_C_DEAD"/>
    <property type="match status" value="1"/>
</dbReference>
<dbReference type="SMART" id="SM00490">
    <property type="entry name" value="HELICc"/>
    <property type="match status" value="1"/>
</dbReference>
<dbReference type="PANTHER" id="PTHR24031">
    <property type="entry name" value="RNA HELICASE"/>
    <property type="match status" value="1"/>
</dbReference>
<protein>
    <recommendedName>
        <fullName evidence="7">ATP-dependent RNA helicase</fullName>
        <ecNumber evidence="7">3.6.4.13</ecNumber>
    </recommendedName>
</protein>
<dbReference type="InterPro" id="IPR027417">
    <property type="entry name" value="P-loop_NTPase"/>
</dbReference>
<sequence length="654" mass="74377">MFATRFDPLGGKIPAKRASKDDSDKEKRKKARKEPDVKVRKSAHKHKKEHHKKTEQLKKEKSDFSKDIGANEKDDVEKDESAKLEKDDDGDIIMSSEEENSIERAIIQTKSKAKNAALRRYKRALEMQDKITDDAKVSSENAAPETELAEIRNVAPMPQPKLPRDRNLASQVAKNKNLQWLAKPDYHATDIKQRFDSFEPKLGEKLVSNLKTEFGIEEAFSVQVNVIQSIMKAVTKNRLDPRPYGDYLVNAATGSGKTLAYLIPVVEALKNRVVPRVRCIILAPTKPLVNQVYLTLLKLTKGFDLNIIALRSGESLRIEHDRFVNNHPDIIVATPGRLVDHISKFDLDLSQLRFLVVDEADRLLNQSFQNWCDVLVGKIEAEQEDDQDSNSFYNKFKIRCVKVILSATLTTNSEKLSHLKLFKPNLVVINNSEELVHELYQLPPHLEEYYINIPEALSFYKPLIFLRFLLDQPDLIDHGLIFTKSNETAVRLSRLLQLLSSDSNQKLSVLCINSATKSSQKRKILKEFDINGGILIATDLMSRGLNFDSIKFVVNYDLPLSTKEYIHRVGRTARANKQGRAFSFCFGEGDFRWFKKLVFSGGVINRNGKDVHQIKFIRRDEITGNGAEFALDLGDDDKTHYDSCLGKLKDEVLG</sequence>
<name>A0A7D9GWR2_DEKBR</name>
<evidence type="ECO:0000256" key="4">
    <source>
        <dbReference type="ARBA" id="ARBA00022840"/>
    </source>
</evidence>
<dbReference type="InterPro" id="IPR014001">
    <property type="entry name" value="Helicase_ATP-bd"/>
</dbReference>
<comment type="similarity">
    <text evidence="6">Belongs to the DEAD box helicase family.</text>
</comment>
<evidence type="ECO:0000313" key="13">
    <source>
        <dbReference type="Proteomes" id="UP000478008"/>
    </source>
</evidence>
<evidence type="ECO:0000313" key="12">
    <source>
        <dbReference type="EMBL" id="VUG15846.1"/>
    </source>
</evidence>
<dbReference type="InterPro" id="IPR000629">
    <property type="entry name" value="RNA-helicase_DEAD-box_CS"/>
</dbReference>
<evidence type="ECO:0000256" key="7">
    <source>
        <dbReference type="RuleBase" id="RU365068"/>
    </source>
</evidence>
<dbReference type="Pfam" id="PF00270">
    <property type="entry name" value="DEAD"/>
    <property type="match status" value="1"/>
</dbReference>
<keyword evidence="13" id="KW-1185">Reference proteome</keyword>
<dbReference type="CDD" id="cd17956">
    <property type="entry name" value="DEADc_DDX51"/>
    <property type="match status" value="1"/>
</dbReference>
<feature type="domain" description="Helicase C-terminal" evidence="10">
    <location>
        <begin position="445"/>
        <end position="622"/>
    </location>
</feature>
<dbReference type="GO" id="GO:0005524">
    <property type="term" value="F:ATP binding"/>
    <property type="evidence" value="ECO:0007669"/>
    <property type="project" value="UniProtKB-UniRule"/>
</dbReference>
<dbReference type="EMBL" id="JABCYN010000022">
    <property type="protein sequence ID" value="KAF6013244.1"/>
    <property type="molecule type" value="Genomic_DNA"/>
</dbReference>
<keyword evidence="1 6" id="KW-0547">Nucleotide-binding</keyword>
<evidence type="ECO:0000256" key="2">
    <source>
        <dbReference type="ARBA" id="ARBA00022801"/>
    </source>
</evidence>
<dbReference type="PROSITE" id="PS51194">
    <property type="entry name" value="HELICASE_CTER"/>
    <property type="match status" value="1"/>
</dbReference>